<proteinExistence type="predicted"/>
<organism evidence="1 2">
    <name type="scientific">Ignicoccus islandicus DSM 13165</name>
    <dbReference type="NCBI Taxonomy" id="940295"/>
    <lineage>
        <taxon>Archaea</taxon>
        <taxon>Thermoproteota</taxon>
        <taxon>Thermoprotei</taxon>
        <taxon>Desulfurococcales</taxon>
        <taxon>Desulfurococcaceae</taxon>
        <taxon>Ignicoccus</taxon>
    </lineage>
</organism>
<evidence type="ECO:0000313" key="2">
    <source>
        <dbReference type="Proteomes" id="UP000060778"/>
    </source>
</evidence>
<name>A0A0U3FR10_9CREN</name>
<dbReference type="GeneID" id="30680833"/>
<sequence length="109" mass="12550">MPIELDKTIFYITDDYVETEPGTLYVKVFHEDLITDDFENVCSVVKYYVKNISKVLRDVKPLNVEVCGEREARKLVGLSKGNGGYVATCTQIDYEAYICVLMFYDENEL</sequence>
<dbReference type="EMBL" id="CP006867">
    <property type="protein sequence ID" value="ALU12767.1"/>
    <property type="molecule type" value="Genomic_DNA"/>
</dbReference>
<dbReference type="STRING" id="940295.EYM_07305"/>
<reference evidence="1 2" key="1">
    <citation type="submission" date="2013-11" db="EMBL/GenBank/DDBJ databases">
        <title>Comparative genomics of Ignicoccus.</title>
        <authorList>
            <person name="Podar M."/>
        </authorList>
    </citation>
    <scope>NUCLEOTIDE SEQUENCE [LARGE SCALE GENOMIC DNA]</scope>
    <source>
        <strain evidence="1 2">DSM 13165</strain>
    </source>
</reference>
<dbReference type="RefSeq" id="WP_075050421.1">
    <property type="nucleotide sequence ID" value="NZ_CP006867.1"/>
</dbReference>
<gene>
    <name evidence="1" type="ORF">EYM_07305</name>
</gene>
<evidence type="ECO:0000313" key="1">
    <source>
        <dbReference type="EMBL" id="ALU12767.1"/>
    </source>
</evidence>
<protein>
    <submittedName>
        <fullName evidence="1">Uncharacterized protein</fullName>
    </submittedName>
</protein>
<dbReference type="KEGG" id="iis:EYM_07305"/>
<dbReference type="Proteomes" id="UP000060778">
    <property type="component" value="Chromosome"/>
</dbReference>
<keyword evidence="2" id="KW-1185">Reference proteome</keyword>
<accession>A0A0U3FR10</accession>
<dbReference type="AlphaFoldDB" id="A0A0U3FR10"/>